<evidence type="ECO:0000313" key="2">
    <source>
        <dbReference type="Proteomes" id="UP001529510"/>
    </source>
</evidence>
<keyword evidence="2" id="KW-1185">Reference proteome</keyword>
<reference evidence="1 2" key="1">
    <citation type="submission" date="2024-05" db="EMBL/GenBank/DDBJ databases">
        <title>Genome sequencing and assembly of Indian major carp, Cirrhinus mrigala (Hamilton, 1822).</title>
        <authorList>
            <person name="Mohindra V."/>
            <person name="Chowdhury L.M."/>
            <person name="Lal K."/>
            <person name="Jena J.K."/>
        </authorList>
    </citation>
    <scope>NUCLEOTIDE SEQUENCE [LARGE SCALE GENOMIC DNA]</scope>
    <source>
        <strain evidence="1">CM1030</strain>
        <tissue evidence="1">Blood</tissue>
    </source>
</reference>
<feature type="non-terminal residue" evidence="1">
    <location>
        <position position="1"/>
    </location>
</feature>
<name>A0ABD0PMM5_CIRMR</name>
<dbReference type="AlphaFoldDB" id="A0ABD0PMM5"/>
<dbReference type="Proteomes" id="UP001529510">
    <property type="component" value="Unassembled WGS sequence"/>
</dbReference>
<evidence type="ECO:0000313" key="1">
    <source>
        <dbReference type="EMBL" id="KAL0174970.1"/>
    </source>
</evidence>
<organism evidence="1 2">
    <name type="scientific">Cirrhinus mrigala</name>
    <name type="common">Mrigala</name>
    <dbReference type="NCBI Taxonomy" id="683832"/>
    <lineage>
        <taxon>Eukaryota</taxon>
        <taxon>Metazoa</taxon>
        <taxon>Chordata</taxon>
        <taxon>Craniata</taxon>
        <taxon>Vertebrata</taxon>
        <taxon>Euteleostomi</taxon>
        <taxon>Actinopterygii</taxon>
        <taxon>Neopterygii</taxon>
        <taxon>Teleostei</taxon>
        <taxon>Ostariophysi</taxon>
        <taxon>Cypriniformes</taxon>
        <taxon>Cyprinidae</taxon>
        <taxon>Labeoninae</taxon>
        <taxon>Labeonini</taxon>
        <taxon>Cirrhinus</taxon>
    </lineage>
</organism>
<protein>
    <submittedName>
        <fullName evidence="1">Uncharacterized protein</fullName>
    </submittedName>
</protein>
<sequence length="53" mass="5866">LDLLYQHQWFCLISQGGLLAVGLGSPQPFASVQQFKGNRQDLSLPLTFFAQEG</sequence>
<comment type="caution">
    <text evidence="1">The sequence shown here is derived from an EMBL/GenBank/DDBJ whole genome shotgun (WGS) entry which is preliminary data.</text>
</comment>
<proteinExistence type="predicted"/>
<gene>
    <name evidence="1" type="ORF">M9458_030938</name>
</gene>
<accession>A0ABD0PMM5</accession>
<dbReference type="EMBL" id="JAMKFB020000015">
    <property type="protein sequence ID" value="KAL0174970.1"/>
    <property type="molecule type" value="Genomic_DNA"/>
</dbReference>